<keyword evidence="1" id="KW-0732">Signal</keyword>
<name>A0A923HE69_9BURK</name>
<keyword evidence="3" id="KW-1185">Reference proteome</keyword>
<dbReference type="Gene3D" id="1.25.40.10">
    <property type="entry name" value="Tetratricopeptide repeat domain"/>
    <property type="match status" value="1"/>
</dbReference>
<feature type="signal peptide" evidence="1">
    <location>
        <begin position="1"/>
        <end position="30"/>
    </location>
</feature>
<gene>
    <name evidence="2" type="ORF">H8K32_09900</name>
</gene>
<comment type="caution">
    <text evidence="2">The sequence shown here is derived from an EMBL/GenBank/DDBJ whole genome shotgun (WGS) entry which is preliminary data.</text>
</comment>
<dbReference type="EMBL" id="JACOFV010000008">
    <property type="protein sequence ID" value="MBC3862411.1"/>
    <property type="molecule type" value="Genomic_DNA"/>
</dbReference>
<dbReference type="RefSeq" id="WP_186912339.1">
    <property type="nucleotide sequence ID" value="NZ_JACOFV010000008.1"/>
</dbReference>
<organism evidence="2 3">
    <name type="scientific">Undibacterium jejuense</name>
    <dbReference type="NCBI Taxonomy" id="1344949"/>
    <lineage>
        <taxon>Bacteria</taxon>
        <taxon>Pseudomonadati</taxon>
        <taxon>Pseudomonadota</taxon>
        <taxon>Betaproteobacteria</taxon>
        <taxon>Burkholderiales</taxon>
        <taxon>Oxalobacteraceae</taxon>
        <taxon>Undibacterium</taxon>
    </lineage>
</organism>
<proteinExistence type="predicted"/>
<feature type="chain" id="PRO_5036949985" description="Tetratricopeptide repeat protein" evidence="1">
    <location>
        <begin position="31"/>
        <end position="433"/>
    </location>
</feature>
<reference evidence="2" key="1">
    <citation type="submission" date="2020-08" db="EMBL/GenBank/DDBJ databases">
        <title>Novel species isolated from subtropical streams in China.</title>
        <authorList>
            <person name="Lu H."/>
        </authorList>
    </citation>
    <scope>NUCLEOTIDE SEQUENCE</scope>
    <source>
        <strain evidence="2">KACC 12607</strain>
    </source>
</reference>
<protein>
    <recommendedName>
        <fullName evidence="4">Tetratricopeptide repeat protein</fullName>
    </recommendedName>
</protein>
<dbReference type="AlphaFoldDB" id="A0A923HE69"/>
<dbReference type="InterPro" id="IPR011990">
    <property type="entry name" value="TPR-like_helical_dom_sf"/>
</dbReference>
<evidence type="ECO:0008006" key="4">
    <source>
        <dbReference type="Google" id="ProtNLM"/>
    </source>
</evidence>
<accession>A0A923HE69</accession>
<evidence type="ECO:0000256" key="1">
    <source>
        <dbReference type="SAM" id="SignalP"/>
    </source>
</evidence>
<evidence type="ECO:0000313" key="3">
    <source>
        <dbReference type="Proteomes" id="UP000634011"/>
    </source>
</evidence>
<evidence type="ECO:0000313" key="2">
    <source>
        <dbReference type="EMBL" id="MBC3862411.1"/>
    </source>
</evidence>
<dbReference type="Proteomes" id="UP000634011">
    <property type="component" value="Unassembled WGS sequence"/>
</dbReference>
<sequence>MKKISFLFAAMMFAAIGSGIAPVTMGIAHADEAADKAKQQTVRAEMGKPLTEIQTLLDQKQFPAALEKINALSVFEKQTPYEIFVVARMRAIVASGTSNTELLASAFEVMVNSDFLKDNEKLRLIEGMAGTYFNEKKYDLAINWGKRYLEKDSSSPQVHNMVARANYLKGDFANAIQELKVILAEDQKAKRIPTEENLRLLASSYQQSKDNAGYTSVLEMMVEYHPTREYWGDLLYRTEHKAGFSDRLRLDLYRLMLVTNNMDDPGQYVEMTELALLAGLPTEAKTAVDAGYAANLLGTGKDAAKHKQLRDRVYKQAAEDIKTLDAGETAAKNAKTGVGLVNIGYNYVINGQSEKGIGLIEQGIAKGGLKSAEEAKLHLGMAYLKAGNRDKATEIFNSLQGTDGAADIAKLWLKVRPMEEKSADKAPAAPAAK</sequence>
<dbReference type="SUPFAM" id="SSF48452">
    <property type="entry name" value="TPR-like"/>
    <property type="match status" value="1"/>
</dbReference>